<keyword evidence="3" id="KW-1185">Reference proteome</keyword>
<dbReference type="PANTHER" id="PTHR43179:SF7">
    <property type="entry name" value="RHAMNOSYLTRANSFERASE WBBL"/>
    <property type="match status" value="1"/>
</dbReference>
<name>A0A1H1LBM0_9MICO</name>
<dbReference type="InterPro" id="IPR001173">
    <property type="entry name" value="Glyco_trans_2-like"/>
</dbReference>
<feature type="domain" description="Glycosyltransferase 2-like" evidence="1">
    <location>
        <begin position="8"/>
        <end position="130"/>
    </location>
</feature>
<dbReference type="RefSeq" id="WP_092665592.1">
    <property type="nucleotide sequence ID" value="NZ_LT629734.1"/>
</dbReference>
<dbReference type="STRING" id="684552.SAMN04489719_0517"/>
<proteinExistence type="predicted"/>
<organism evidence="2 3">
    <name type="scientific">Agrococcus carbonis</name>
    <dbReference type="NCBI Taxonomy" id="684552"/>
    <lineage>
        <taxon>Bacteria</taxon>
        <taxon>Bacillati</taxon>
        <taxon>Actinomycetota</taxon>
        <taxon>Actinomycetes</taxon>
        <taxon>Micrococcales</taxon>
        <taxon>Microbacteriaceae</taxon>
        <taxon>Agrococcus</taxon>
    </lineage>
</organism>
<dbReference type="EMBL" id="LT629734">
    <property type="protein sequence ID" value="SDR71883.1"/>
    <property type="molecule type" value="Genomic_DNA"/>
</dbReference>
<evidence type="ECO:0000313" key="3">
    <source>
        <dbReference type="Proteomes" id="UP000199649"/>
    </source>
</evidence>
<gene>
    <name evidence="2" type="ORF">SAMN04489719_0517</name>
</gene>
<dbReference type="CDD" id="cd04186">
    <property type="entry name" value="GT_2_like_c"/>
    <property type="match status" value="1"/>
</dbReference>
<dbReference type="Proteomes" id="UP000199649">
    <property type="component" value="Chromosome I"/>
</dbReference>
<dbReference type="InterPro" id="IPR029044">
    <property type="entry name" value="Nucleotide-diphossugar_trans"/>
</dbReference>
<evidence type="ECO:0000259" key="1">
    <source>
        <dbReference type="Pfam" id="PF00535"/>
    </source>
</evidence>
<protein>
    <submittedName>
        <fullName evidence="2">Glycosyltransferase, GT2 family</fullName>
    </submittedName>
</protein>
<accession>A0A1H1LBM0</accession>
<evidence type="ECO:0000313" key="2">
    <source>
        <dbReference type="EMBL" id="SDR71883.1"/>
    </source>
</evidence>
<dbReference type="OrthoDB" id="9771846at2"/>
<dbReference type="PANTHER" id="PTHR43179">
    <property type="entry name" value="RHAMNOSYLTRANSFERASE WBBL"/>
    <property type="match status" value="1"/>
</dbReference>
<dbReference type="AlphaFoldDB" id="A0A1H1LBM0"/>
<keyword evidence="2" id="KW-0808">Transferase</keyword>
<dbReference type="Pfam" id="PF00535">
    <property type="entry name" value="Glycos_transf_2"/>
    <property type="match status" value="1"/>
</dbReference>
<dbReference type="GO" id="GO:0016740">
    <property type="term" value="F:transferase activity"/>
    <property type="evidence" value="ECO:0007669"/>
    <property type="project" value="UniProtKB-KW"/>
</dbReference>
<dbReference type="SUPFAM" id="SSF53448">
    <property type="entry name" value="Nucleotide-diphospho-sugar transferases"/>
    <property type="match status" value="1"/>
</dbReference>
<dbReference type="Gene3D" id="3.90.550.10">
    <property type="entry name" value="Spore Coat Polysaccharide Biosynthesis Protein SpsA, Chain A"/>
    <property type="match status" value="1"/>
</dbReference>
<reference evidence="3" key="1">
    <citation type="submission" date="2016-10" db="EMBL/GenBank/DDBJ databases">
        <authorList>
            <person name="Varghese N."/>
            <person name="Submissions S."/>
        </authorList>
    </citation>
    <scope>NUCLEOTIDE SEQUENCE [LARGE SCALE GENOMIC DNA]</scope>
    <source>
        <strain evidence="3">DSM 22965</strain>
    </source>
</reference>
<sequence>MIPAVAAVVVTYNSERDIDGLLDSVPAAMGGLDHSLVVVDNGSTDGTLDVLGARTDCIVVRSTNVGYAAGINRAVAAAGEARSILILNPDATLDPGSVPAMLAVLERPGVGIVAPRVREADGRLSPTIRRRPTLARVGGLSFTGLDAFSERVEDPDEYLVEHDVDWAVGAILLVDRQCYAALGGLDESFFLYSEETDFCLRARDAGWSTRYTPDAGAVHVGGGSGESSLTHTMKILNRVRVYRRRTGPLRGGLYFGLSVAIELRRALLGTHDSWPTVRALLRPSARPRQLGLRRRLVPR</sequence>